<evidence type="ECO:0000313" key="1">
    <source>
        <dbReference type="EMBL" id="CAF4118206.1"/>
    </source>
</evidence>
<organism evidence="1 2">
    <name type="scientific">Adineta steineri</name>
    <dbReference type="NCBI Taxonomy" id="433720"/>
    <lineage>
        <taxon>Eukaryota</taxon>
        <taxon>Metazoa</taxon>
        <taxon>Spiralia</taxon>
        <taxon>Gnathifera</taxon>
        <taxon>Rotifera</taxon>
        <taxon>Eurotatoria</taxon>
        <taxon>Bdelloidea</taxon>
        <taxon>Adinetida</taxon>
        <taxon>Adinetidae</taxon>
        <taxon>Adineta</taxon>
    </lineage>
</organism>
<evidence type="ECO:0000313" key="2">
    <source>
        <dbReference type="Proteomes" id="UP000663881"/>
    </source>
</evidence>
<accession>A0A819VZL6</accession>
<dbReference type="AlphaFoldDB" id="A0A819VZL6"/>
<dbReference type="Proteomes" id="UP000663881">
    <property type="component" value="Unassembled WGS sequence"/>
</dbReference>
<name>A0A819VZL6_9BILA</name>
<sequence>IEIVMFRCGHYFVLLMILIEYKNLFYNTEEYRLYSESSGQVCFWQGYAPFCFIGSGCPTRTTNMETSKFGDGAYSWIGVKFYCCL</sequence>
<comment type="caution">
    <text evidence="1">The sequence shown here is derived from an EMBL/GenBank/DDBJ whole genome shotgun (WGS) entry which is preliminary data.</text>
</comment>
<gene>
    <name evidence="1" type="ORF">OKA104_LOCUS36581</name>
</gene>
<dbReference type="EMBL" id="CAJOAY010005737">
    <property type="protein sequence ID" value="CAF4118206.1"/>
    <property type="molecule type" value="Genomic_DNA"/>
</dbReference>
<proteinExistence type="predicted"/>
<feature type="non-terminal residue" evidence="1">
    <location>
        <position position="1"/>
    </location>
</feature>
<reference evidence="1" key="1">
    <citation type="submission" date="2021-02" db="EMBL/GenBank/DDBJ databases">
        <authorList>
            <person name="Nowell W R."/>
        </authorList>
    </citation>
    <scope>NUCLEOTIDE SEQUENCE</scope>
</reference>
<protein>
    <submittedName>
        <fullName evidence="1">Uncharacterized protein</fullName>
    </submittedName>
</protein>